<dbReference type="InterPro" id="IPR008972">
    <property type="entry name" value="Cupredoxin"/>
</dbReference>
<dbReference type="Pfam" id="PF13386">
    <property type="entry name" value="DsbD_2"/>
    <property type="match status" value="1"/>
</dbReference>
<dbReference type="Pfam" id="PF13473">
    <property type="entry name" value="Cupredoxin_1"/>
    <property type="match status" value="1"/>
</dbReference>
<dbReference type="AlphaFoldDB" id="A0A0G1JLX7"/>
<evidence type="ECO:0000256" key="1">
    <source>
        <dbReference type="SAM" id="Phobius"/>
    </source>
</evidence>
<feature type="transmembrane region" description="Helical" evidence="1">
    <location>
        <begin position="156"/>
        <end position="181"/>
    </location>
</feature>
<evidence type="ECO:0000313" key="5">
    <source>
        <dbReference type="Proteomes" id="UP000034835"/>
    </source>
</evidence>
<comment type="caution">
    <text evidence="4">The sequence shown here is derived from an EMBL/GenBank/DDBJ whole genome shotgun (WGS) entry which is preliminary data.</text>
</comment>
<dbReference type="STRING" id="1618384.UW68_C0034G0010"/>
<dbReference type="Gene3D" id="2.60.40.420">
    <property type="entry name" value="Cupredoxins - blue copper proteins"/>
    <property type="match status" value="1"/>
</dbReference>
<dbReference type="InterPro" id="IPR028096">
    <property type="entry name" value="EfeO_Cupredoxin"/>
</dbReference>
<dbReference type="Proteomes" id="UP000034835">
    <property type="component" value="Unassembled WGS sequence"/>
</dbReference>
<accession>A0A0G1JLX7</accession>
<organism evidence="4 5">
    <name type="scientific">Candidatus Collierbacteria bacterium GW2011_GWB1_44_6</name>
    <dbReference type="NCBI Taxonomy" id="1618384"/>
    <lineage>
        <taxon>Bacteria</taxon>
        <taxon>Candidatus Collieribacteriota</taxon>
    </lineage>
</organism>
<evidence type="ECO:0000259" key="3">
    <source>
        <dbReference type="Pfam" id="PF13473"/>
    </source>
</evidence>
<feature type="transmembrane region" description="Helical" evidence="1">
    <location>
        <begin position="6"/>
        <end position="29"/>
    </location>
</feature>
<feature type="transmembrane region" description="Helical" evidence="1">
    <location>
        <begin position="187"/>
        <end position="209"/>
    </location>
</feature>
<sequence length="363" mass="39068">MQSTNLLIIFLTGLTTGGLTCLALQGGLLTSVITKQEEKLLDPLITSSKKKLKHTQSVISSGVERSHSTNLTPILSFLSAKLVTHTLLGFMLGFLGQNLTLSPITRGWLQIFIGIYLFGVAGNLLDLHPFFRYFIITPPKFLMRLIKNESKSKSTFAPALLGAMTIFIPCATTQAMEVIAIGTGNPLFAAAIMFSFVLGTSPTFLIFGFLLNQGSHWFRKYFPAVAATAMFGMSIFSINGGSGLIGSPYTLQNFWGAATANSSPREANTAVLGDKVQTVTINVANSGYSPTNITLKKGVPAIITLVTNNVQSCSRAFSIPALNIQKLLPETGETIVEFTPDKIGPLAFSCSMGMYTGRFNIIN</sequence>
<keyword evidence="1" id="KW-1133">Transmembrane helix</keyword>
<keyword evidence="1" id="KW-0472">Membrane</keyword>
<keyword evidence="1" id="KW-0812">Transmembrane</keyword>
<dbReference type="InterPro" id="IPR039447">
    <property type="entry name" value="UreH-like_TM_dom"/>
</dbReference>
<protein>
    <submittedName>
        <fullName evidence="4">Putative membrane protein</fullName>
    </submittedName>
</protein>
<dbReference type="PANTHER" id="PTHR42208">
    <property type="entry name" value="HEAVY METAL TRANSPORTER-RELATED"/>
    <property type="match status" value="1"/>
</dbReference>
<evidence type="ECO:0000259" key="2">
    <source>
        <dbReference type="Pfam" id="PF13386"/>
    </source>
</evidence>
<feature type="domain" description="EfeO-type cupredoxin-like" evidence="3">
    <location>
        <begin position="274"/>
        <end position="357"/>
    </location>
</feature>
<proteinExistence type="predicted"/>
<feature type="domain" description="Urease accessory protein UreH-like transmembrane" evidence="2">
    <location>
        <begin position="9"/>
        <end position="234"/>
    </location>
</feature>
<evidence type="ECO:0000313" key="4">
    <source>
        <dbReference type="EMBL" id="KKT72541.1"/>
    </source>
</evidence>
<feature type="transmembrane region" description="Helical" evidence="1">
    <location>
        <begin position="74"/>
        <end position="96"/>
    </location>
</feature>
<dbReference type="SUPFAM" id="SSF49503">
    <property type="entry name" value="Cupredoxins"/>
    <property type="match status" value="1"/>
</dbReference>
<name>A0A0G1JLX7_9BACT</name>
<dbReference type="EMBL" id="LCJG01000034">
    <property type="protein sequence ID" value="KKT72541.1"/>
    <property type="molecule type" value="Genomic_DNA"/>
</dbReference>
<gene>
    <name evidence="4" type="ORF">UW68_C0034G0010</name>
</gene>
<reference evidence="4 5" key="1">
    <citation type="journal article" date="2015" name="Nature">
        <title>rRNA introns, odd ribosomes, and small enigmatic genomes across a large radiation of phyla.</title>
        <authorList>
            <person name="Brown C.T."/>
            <person name="Hug L.A."/>
            <person name="Thomas B.C."/>
            <person name="Sharon I."/>
            <person name="Castelle C.J."/>
            <person name="Singh A."/>
            <person name="Wilkins M.J."/>
            <person name="Williams K.H."/>
            <person name="Banfield J.F."/>
        </authorList>
    </citation>
    <scope>NUCLEOTIDE SEQUENCE [LARGE SCALE GENOMIC DNA]</scope>
</reference>
<dbReference type="PANTHER" id="PTHR42208:SF1">
    <property type="entry name" value="HEAVY METAL TRANSPORTER"/>
    <property type="match status" value="1"/>
</dbReference>
<feature type="transmembrane region" description="Helical" evidence="1">
    <location>
        <begin position="108"/>
        <end position="135"/>
    </location>
</feature>
<feature type="transmembrane region" description="Helical" evidence="1">
    <location>
        <begin position="221"/>
        <end position="238"/>
    </location>
</feature>